<dbReference type="GO" id="GO:0043590">
    <property type="term" value="C:bacterial nucleoid"/>
    <property type="evidence" value="ECO:0007669"/>
    <property type="project" value="UniProtKB-UniRule"/>
</dbReference>
<gene>
    <name evidence="5" type="ORF">HMPREF3180_00482</name>
    <name evidence="3" type="ORF">JMUB3933_0236</name>
    <name evidence="4" type="ORF">JMUB3934_0245</name>
</gene>
<dbReference type="PANTHER" id="PTHR33449:SF1">
    <property type="entry name" value="NUCLEOID-ASSOCIATED PROTEIN YBAB"/>
    <property type="match status" value="1"/>
</dbReference>
<dbReference type="PANTHER" id="PTHR33449">
    <property type="entry name" value="NUCLEOID-ASSOCIATED PROTEIN YBAB"/>
    <property type="match status" value="1"/>
</dbReference>
<keyword evidence="6" id="KW-1185">Reference proteome</keyword>
<reference evidence="3 7" key="3">
    <citation type="submission" date="2019-07" db="EMBL/GenBank/DDBJ databases">
        <title>Complete Genome Sequence of Leptotrichia wadei Strain JMUB3933.</title>
        <authorList>
            <person name="Watanabe S."/>
            <person name="Cui L."/>
        </authorList>
    </citation>
    <scope>NUCLEOTIDE SEQUENCE [LARGE SCALE GENOMIC DNA]</scope>
    <source>
        <strain evidence="3 7">JMUB3933</strain>
    </source>
</reference>
<dbReference type="OrthoDB" id="9795263at2"/>
<dbReference type="GO" id="GO:0003677">
    <property type="term" value="F:DNA binding"/>
    <property type="evidence" value="ECO:0007669"/>
    <property type="project" value="UniProtKB-UniRule"/>
</dbReference>
<dbReference type="EMBL" id="LSDD01000032">
    <property type="protein sequence ID" value="KXB69152.1"/>
    <property type="molecule type" value="Genomic_DNA"/>
</dbReference>
<dbReference type="STRING" id="157687.HMPREF3180_00482"/>
<dbReference type="AlphaFoldDB" id="A0A134AN85"/>
<reference evidence="5" key="2">
    <citation type="submission" date="2016-01" db="EMBL/GenBank/DDBJ databases">
        <authorList>
            <person name="Oliw E.H."/>
        </authorList>
    </citation>
    <scope>NUCLEOTIDE SEQUENCE [LARGE SCALE GENOMIC DNA]</scope>
    <source>
        <strain evidence="5">KA00185</strain>
    </source>
</reference>
<keyword evidence="2" id="KW-0963">Cytoplasm</keyword>
<sequence>MVRKIKGAGNKSGGNQQDIIKQAQVMQQEMLKIQEGLKDKFVESSVAGGGITVKANGQKKLVDLSISLDVLKDAIEENDSTIVSDLIINAVNEILDKAEEMAEKEMEVVTGGVSIPGLF</sequence>
<evidence type="ECO:0000313" key="4">
    <source>
        <dbReference type="EMBL" id="BBM48963.1"/>
    </source>
</evidence>
<name>A0A134AN85_9FUSO</name>
<dbReference type="Pfam" id="PF02575">
    <property type="entry name" value="YbaB_DNA_bd"/>
    <property type="match status" value="1"/>
</dbReference>
<dbReference type="EMBL" id="AP019835">
    <property type="protein sequence ID" value="BBM48963.1"/>
    <property type="molecule type" value="Genomic_DNA"/>
</dbReference>
<dbReference type="Proteomes" id="UP000070483">
    <property type="component" value="Unassembled WGS sequence"/>
</dbReference>
<dbReference type="PATRIC" id="fig|157687.3.peg.483"/>
<dbReference type="PIRSF" id="PIRSF004555">
    <property type="entry name" value="UCP004555"/>
    <property type="match status" value="1"/>
</dbReference>
<dbReference type="SUPFAM" id="SSF82607">
    <property type="entry name" value="YbaB-like"/>
    <property type="match status" value="1"/>
</dbReference>
<evidence type="ECO:0000313" key="6">
    <source>
        <dbReference type="Proteomes" id="UP000070483"/>
    </source>
</evidence>
<dbReference type="GeneID" id="84803589"/>
<comment type="subcellular location">
    <subcellularLocation>
        <location evidence="2">Cytoplasm</location>
        <location evidence="2">Nucleoid</location>
    </subcellularLocation>
</comment>
<dbReference type="InterPro" id="IPR036894">
    <property type="entry name" value="YbaB-like_sf"/>
</dbReference>
<evidence type="ECO:0000313" key="5">
    <source>
        <dbReference type="EMBL" id="KXB69152.1"/>
    </source>
</evidence>
<dbReference type="NCBIfam" id="TIGR00103">
    <property type="entry name" value="DNA_YbaB_EbfC"/>
    <property type="match status" value="1"/>
</dbReference>
<evidence type="ECO:0000256" key="2">
    <source>
        <dbReference type="HAMAP-Rule" id="MF_00274"/>
    </source>
</evidence>
<dbReference type="Proteomes" id="UP000321397">
    <property type="component" value="Chromosome"/>
</dbReference>
<comment type="function">
    <text evidence="2">Binds to DNA and alters its conformation. May be involved in regulation of gene expression, nucleoid organization and DNA protection.</text>
</comment>
<evidence type="ECO:0000313" key="8">
    <source>
        <dbReference type="Proteomes" id="UP000321501"/>
    </source>
</evidence>
<evidence type="ECO:0000256" key="1">
    <source>
        <dbReference type="ARBA" id="ARBA00023125"/>
    </source>
</evidence>
<keyword evidence="1 2" id="KW-0238">DNA-binding</keyword>
<dbReference type="Proteomes" id="UP000321501">
    <property type="component" value="Chromosome"/>
</dbReference>
<reference evidence="4 8" key="4">
    <citation type="submission" date="2019-07" db="EMBL/GenBank/DDBJ databases">
        <title>Complete Genome Sequence of Leptotrichia wadei Strain JMUB3934.</title>
        <authorList>
            <person name="Watanabe S."/>
            <person name="Cui L."/>
        </authorList>
    </citation>
    <scope>NUCLEOTIDE SEQUENCE [LARGE SCALE GENOMIC DNA]</scope>
    <source>
        <strain evidence="4 8">JMUB3934</strain>
    </source>
</reference>
<dbReference type="RefSeq" id="WP_018499277.1">
    <property type="nucleotide sequence ID" value="NZ_AP019829.2"/>
</dbReference>
<accession>A0A134AN85</accession>
<dbReference type="HAMAP" id="MF_00274">
    <property type="entry name" value="DNA_YbaB_EbfC"/>
    <property type="match status" value="1"/>
</dbReference>
<dbReference type="EMBL" id="AP019834">
    <property type="protein sequence ID" value="BBM46749.1"/>
    <property type="molecule type" value="Genomic_DNA"/>
</dbReference>
<organism evidence="5 6">
    <name type="scientific">Leptotrichia wadei</name>
    <dbReference type="NCBI Taxonomy" id="157687"/>
    <lineage>
        <taxon>Bacteria</taxon>
        <taxon>Fusobacteriati</taxon>
        <taxon>Fusobacteriota</taxon>
        <taxon>Fusobacteriia</taxon>
        <taxon>Fusobacteriales</taxon>
        <taxon>Leptotrichiaceae</taxon>
        <taxon>Leptotrichia</taxon>
    </lineage>
</organism>
<dbReference type="InterPro" id="IPR004401">
    <property type="entry name" value="YbaB/EbfC"/>
</dbReference>
<proteinExistence type="inferred from homology"/>
<evidence type="ECO:0000313" key="3">
    <source>
        <dbReference type="EMBL" id="BBM46749.1"/>
    </source>
</evidence>
<comment type="subunit">
    <text evidence="2">Homodimer.</text>
</comment>
<comment type="similarity">
    <text evidence="2">Belongs to the YbaB/EbfC family.</text>
</comment>
<protein>
    <recommendedName>
        <fullName evidence="2">Nucleoid-associated protein HMPREF3180_00482</fullName>
    </recommendedName>
</protein>
<dbReference type="GO" id="GO:0005829">
    <property type="term" value="C:cytosol"/>
    <property type="evidence" value="ECO:0007669"/>
    <property type="project" value="TreeGrafter"/>
</dbReference>
<reference evidence="6" key="1">
    <citation type="submission" date="2016-01" db="EMBL/GenBank/DDBJ databases">
        <authorList>
            <person name="Mitreva M."/>
            <person name="Pepin K.H."/>
            <person name="Mihindukulasuriya K.A."/>
            <person name="Fulton R."/>
            <person name="Fronick C."/>
            <person name="O'Laughlin M."/>
            <person name="Miner T."/>
            <person name="Herter B."/>
            <person name="Rosa B.A."/>
            <person name="Cordes M."/>
            <person name="Tomlinson C."/>
            <person name="Wollam A."/>
            <person name="Palsikar V.B."/>
            <person name="Mardis E.R."/>
            <person name="Wilson R.K."/>
        </authorList>
    </citation>
    <scope>NUCLEOTIDE SEQUENCE [LARGE SCALE GENOMIC DNA]</scope>
    <source>
        <strain evidence="6">KA00185</strain>
    </source>
</reference>
<evidence type="ECO:0000313" key="7">
    <source>
        <dbReference type="Proteomes" id="UP000321397"/>
    </source>
</evidence>
<dbReference type="Gene3D" id="3.30.1310.10">
    <property type="entry name" value="Nucleoid-associated protein YbaB-like domain"/>
    <property type="match status" value="1"/>
</dbReference>